<feature type="domain" description="Blue (type 1) copper" evidence="4">
    <location>
        <begin position="53"/>
        <end position="131"/>
    </location>
</feature>
<organism evidence="5 6">
    <name type="scientific">Croceivirga thetidis</name>
    <dbReference type="NCBI Taxonomy" id="2721623"/>
    <lineage>
        <taxon>Bacteria</taxon>
        <taxon>Pseudomonadati</taxon>
        <taxon>Bacteroidota</taxon>
        <taxon>Flavobacteriia</taxon>
        <taxon>Flavobacteriales</taxon>
        <taxon>Flavobacteriaceae</taxon>
        <taxon>Croceivirga</taxon>
    </lineage>
</organism>
<keyword evidence="6" id="KW-1185">Reference proteome</keyword>
<reference evidence="5 6" key="1">
    <citation type="submission" date="2020-04" db="EMBL/GenBank/DDBJ databases">
        <authorList>
            <person name="Yoon J."/>
        </authorList>
    </citation>
    <scope>NUCLEOTIDE SEQUENCE [LARGE SCALE GENOMIC DNA]</scope>
    <source>
        <strain evidence="5 6">DJ-13</strain>
    </source>
</reference>
<evidence type="ECO:0000313" key="5">
    <source>
        <dbReference type="EMBL" id="NKI33324.1"/>
    </source>
</evidence>
<feature type="chain" id="PRO_5045106796" description="Blue (type 1) copper domain-containing protein" evidence="3">
    <location>
        <begin position="19"/>
        <end position="145"/>
    </location>
</feature>
<protein>
    <recommendedName>
        <fullName evidence="4">Blue (type 1) copper domain-containing protein</fullName>
    </recommendedName>
</protein>
<name>A0ABX1GTN6_9FLAO</name>
<dbReference type="Pfam" id="PF00127">
    <property type="entry name" value="Copper-bind"/>
    <property type="match status" value="1"/>
</dbReference>
<dbReference type="Gene3D" id="2.60.40.420">
    <property type="entry name" value="Cupredoxins - blue copper proteins"/>
    <property type="match status" value="1"/>
</dbReference>
<gene>
    <name evidence="5" type="ORF">HCU67_15315</name>
</gene>
<sequence>MKNLIVVLVLALSANIYAQDAMKDNMMSKKGDKMMKKEAMMDKAPKTIALEQTSGEFTQKQITVTEGTYVFEISNNGIDHNVGFVLVKKGEDISNPENHIQTAYVTKPVGTDSKQNSKPTTLEKGEYVYFCPLNPTSTDNTLIVN</sequence>
<proteinExistence type="predicted"/>
<evidence type="ECO:0000256" key="3">
    <source>
        <dbReference type="SAM" id="SignalP"/>
    </source>
</evidence>
<keyword evidence="3" id="KW-0732">Signal</keyword>
<evidence type="ECO:0000256" key="2">
    <source>
        <dbReference type="ARBA" id="ARBA00023008"/>
    </source>
</evidence>
<feature type="signal peptide" evidence="3">
    <location>
        <begin position="1"/>
        <end position="18"/>
    </location>
</feature>
<dbReference type="SUPFAM" id="SSF49503">
    <property type="entry name" value="Cupredoxins"/>
    <property type="match status" value="1"/>
</dbReference>
<evidence type="ECO:0000313" key="6">
    <source>
        <dbReference type="Proteomes" id="UP000718451"/>
    </source>
</evidence>
<evidence type="ECO:0000256" key="1">
    <source>
        <dbReference type="ARBA" id="ARBA00022723"/>
    </source>
</evidence>
<keyword evidence="2" id="KW-0186">Copper</keyword>
<dbReference type="InterPro" id="IPR008972">
    <property type="entry name" value="Cupredoxin"/>
</dbReference>
<dbReference type="RefSeq" id="WP_168553457.1">
    <property type="nucleotide sequence ID" value="NZ_JAAWWL010000002.1"/>
</dbReference>
<comment type="caution">
    <text evidence="5">The sequence shown here is derived from an EMBL/GenBank/DDBJ whole genome shotgun (WGS) entry which is preliminary data.</text>
</comment>
<accession>A0ABX1GTN6</accession>
<dbReference type="EMBL" id="JAAWWL010000002">
    <property type="protein sequence ID" value="NKI33324.1"/>
    <property type="molecule type" value="Genomic_DNA"/>
</dbReference>
<dbReference type="Proteomes" id="UP000718451">
    <property type="component" value="Unassembled WGS sequence"/>
</dbReference>
<evidence type="ECO:0000259" key="4">
    <source>
        <dbReference type="Pfam" id="PF00127"/>
    </source>
</evidence>
<dbReference type="InterPro" id="IPR000923">
    <property type="entry name" value="BlueCu_1"/>
</dbReference>
<keyword evidence="1" id="KW-0479">Metal-binding</keyword>